<evidence type="ECO:0000256" key="7">
    <source>
        <dbReference type="ARBA" id="ARBA00023180"/>
    </source>
</evidence>
<evidence type="ECO:0000256" key="8">
    <source>
        <dbReference type="SAM" id="Phobius"/>
    </source>
</evidence>
<protein>
    <recommendedName>
        <fullName evidence="12">Ionotropic receptor</fullName>
    </recommendedName>
</protein>
<feature type="transmembrane region" description="Helical" evidence="8">
    <location>
        <begin position="1073"/>
        <end position="1093"/>
    </location>
</feature>
<dbReference type="OrthoDB" id="8195814at2759"/>
<keyword evidence="3 8" id="KW-0812">Transmembrane</keyword>
<evidence type="ECO:0008006" key="12">
    <source>
        <dbReference type="Google" id="ProtNLM"/>
    </source>
</evidence>
<evidence type="ECO:0000256" key="2">
    <source>
        <dbReference type="ARBA" id="ARBA00022475"/>
    </source>
</evidence>
<feature type="transmembrane region" description="Helical" evidence="8">
    <location>
        <begin position="541"/>
        <end position="561"/>
    </location>
</feature>
<dbReference type="AlphaFoldDB" id="A0A9N9RJW7"/>
<accession>A0A9N9RJW7</accession>
<evidence type="ECO:0000256" key="1">
    <source>
        <dbReference type="ARBA" id="ARBA00004651"/>
    </source>
</evidence>
<dbReference type="GO" id="GO:0005886">
    <property type="term" value="C:plasma membrane"/>
    <property type="evidence" value="ECO:0007669"/>
    <property type="project" value="UniProtKB-SubCell"/>
</dbReference>
<sequence length="1144" mass="132904">MEFPKFFIVASILTILFSRQISTNALTLVNSICEIQNDVVNSRTDTQDILISNLGGRMWSSSINDIIRCIGDSNPVVVTDLKRKIIGKNLRKASLVVLAFSQTDTALLKNILLVHKQSTTWHHMAKIICIIPNTLDQDQRHLILQVFFVNGFLNVVVLHQIYPTVVIAETINSLPAVFILTVSNPTDSLIVFPDKLIDFEGYAYQIAEIDSIGMSYITSQMMHFLRILKSIQNCTFKRLNLPDTIAIGDYWKRRKMHLLINIATVHHSREPKLMTYEEKSYCALVPIPEKTSFFLVIITKPFDRFMWTLIGLSVLCSVTVWRQFRGRGAVDSHWKIAALWFMVFIGQGLDFSNRNRSLLLILLHLISISIFVLSNAYESVVTSFTIDPVDEHLKTLKDLLSSSYDIMADKGFEFSYENTNEFISRINTSSLNMRDNEAKEIIRKRFVFIRTCDVAENVLRLYLPNGKQTSEYYYILPERITGQFIHLEASYYNPFLERLQYYMDLSFEAGLPKMWKSFDYLDYSNRINYEETSDFLLLEDLLLVFAILLLGCAVSAFVLMIEISYHDFFRYLDWTRPYRWIKIKSICEIQNDVVNFRTDTQDILIANQGGQMWSSTVNDIIRCFGDSNPVVVTDLKRKITAKNLRKASLVVLAFSQTDAALLKNILFVHKQSTTWHHMAKIICIVPNTLDQDQRLIILKIFYINGFLNVAVLHETINTGVFSETVRTLSADSLQTVFNPTDSLLVFPDKLIDFEGYAYQIAEIDSIGMSFITRQMIHFLRMLKSIQNSNFKRLHLPDINALEPKLMTYEEKSYCALVPIPEKTSFFLVIITKPFDRFMWTLIGLSVLCSVTVWRQFRGRGAVDSHWKIAALWFMVFIGQGLDFSNRNRSMMLILIHLISISIFILSNAYESVVTSFTIDPVDEHLKTLKDLLESSYDIIADRAFEFSYENTNEFMSRINTSSLNMRDNDGEEIIKKRFVFIRTCDVAENVLRLYLFNGKQTSEYYYILPERITGQFIHLEASYYNPFLERLQYYMDLSFEAGLPKMWKSFDYLDYSNRINYEETSDFLLLEDLLLVFAILLLGCAVSAFVLMIEISYHDFFRYLDWIRPYRWIKSKHNDDDDNEDEMKRCTAMNEREGFSSLNI</sequence>
<keyword evidence="7" id="KW-0325">Glycoprotein</keyword>
<feature type="chain" id="PRO_5040498838" description="Ionotropic receptor" evidence="9">
    <location>
        <begin position="26"/>
        <end position="1144"/>
    </location>
</feature>
<evidence type="ECO:0000313" key="11">
    <source>
        <dbReference type="Proteomes" id="UP001153620"/>
    </source>
</evidence>
<keyword evidence="5 8" id="KW-0472">Membrane</keyword>
<reference evidence="10" key="1">
    <citation type="submission" date="2022-01" db="EMBL/GenBank/DDBJ databases">
        <authorList>
            <person name="King R."/>
        </authorList>
    </citation>
    <scope>NUCLEOTIDE SEQUENCE</scope>
</reference>
<comment type="subcellular location">
    <subcellularLocation>
        <location evidence="1">Cell membrane</location>
        <topology evidence="1">Multi-pass membrane protein</topology>
    </subcellularLocation>
</comment>
<feature type="signal peptide" evidence="9">
    <location>
        <begin position="1"/>
        <end position="25"/>
    </location>
</feature>
<dbReference type="PANTHER" id="PTHR42643:SF30">
    <property type="entry name" value="IONOTROPIC RECEPTOR 40A-RELATED"/>
    <property type="match status" value="1"/>
</dbReference>
<name>A0A9N9RJW7_9DIPT</name>
<gene>
    <name evidence="10" type="ORF">CHIRRI_LOCUS1187</name>
</gene>
<evidence type="ECO:0000256" key="3">
    <source>
        <dbReference type="ARBA" id="ARBA00022692"/>
    </source>
</evidence>
<keyword evidence="11" id="KW-1185">Reference proteome</keyword>
<evidence type="ECO:0000256" key="4">
    <source>
        <dbReference type="ARBA" id="ARBA00022989"/>
    </source>
</evidence>
<dbReference type="InterPro" id="IPR052192">
    <property type="entry name" value="Insect_Ionotropic_Sensory_Rcpt"/>
</dbReference>
<organism evidence="10 11">
    <name type="scientific">Chironomus riparius</name>
    <dbReference type="NCBI Taxonomy" id="315576"/>
    <lineage>
        <taxon>Eukaryota</taxon>
        <taxon>Metazoa</taxon>
        <taxon>Ecdysozoa</taxon>
        <taxon>Arthropoda</taxon>
        <taxon>Hexapoda</taxon>
        <taxon>Insecta</taxon>
        <taxon>Pterygota</taxon>
        <taxon>Neoptera</taxon>
        <taxon>Endopterygota</taxon>
        <taxon>Diptera</taxon>
        <taxon>Nematocera</taxon>
        <taxon>Chironomoidea</taxon>
        <taxon>Chironomidae</taxon>
        <taxon>Chironominae</taxon>
        <taxon>Chironomus</taxon>
    </lineage>
</organism>
<evidence type="ECO:0000313" key="10">
    <source>
        <dbReference type="EMBL" id="CAG9798202.1"/>
    </source>
</evidence>
<feature type="transmembrane region" description="Helical" evidence="8">
    <location>
        <begin position="837"/>
        <end position="856"/>
    </location>
</feature>
<keyword evidence="4 8" id="KW-1133">Transmembrane helix</keyword>
<keyword evidence="2" id="KW-1003">Cell membrane</keyword>
<dbReference type="PANTHER" id="PTHR42643">
    <property type="entry name" value="IONOTROPIC RECEPTOR 20A-RELATED"/>
    <property type="match status" value="1"/>
</dbReference>
<proteinExistence type="predicted"/>
<feature type="transmembrane region" description="Helical" evidence="8">
    <location>
        <begin position="891"/>
        <end position="909"/>
    </location>
</feature>
<keyword evidence="6" id="KW-0675">Receptor</keyword>
<reference evidence="10" key="2">
    <citation type="submission" date="2022-10" db="EMBL/GenBank/DDBJ databases">
        <authorList>
            <consortium name="ENA_rothamsted_submissions"/>
            <consortium name="culmorum"/>
            <person name="King R."/>
        </authorList>
    </citation>
    <scope>NUCLEOTIDE SEQUENCE</scope>
</reference>
<dbReference type="Proteomes" id="UP001153620">
    <property type="component" value="Chromosome 1"/>
</dbReference>
<dbReference type="EMBL" id="OU895877">
    <property type="protein sequence ID" value="CAG9798202.1"/>
    <property type="molecule type" value="Genomic_DNA"/>
</dbReference>
<keyword evidence="9" id="KW-0732">Signal</keyword>
<evidence type="ECO:0000256" key="9">
    <source>
        <dbReference type="SAM" id="SignalP"/>
    </source>
</evidence>
<evidence type="ECO:0000256" key="6">
    <source>
        <dbReference type="ARBA" id="ARBA00023170"/>
    </source>
</evidence>
<evidence type="ECO:0000256" key="5">
    <source>
        <dbReference type="ARBA" id="ARBA00023136"/>
    </source>
</evidence>